<protein>
    <submittedName>
        <fullName evidence="5">Aste57867_19057 protein</fullName>
    </submittedName>
</protein>
<reference evidence="5 6" key="1">
    <citation type="submission" date="2019-03" db="EMBL/GenBank/DDBJ databases">
        <authorList>
            <person name="Gaulin E."/>
            <person name="Dumas B."/>
        </authorList>
    </citation>
    <scope>NUCLEOTIDE SEQUENCE [LARGE SCALE GENOMIC DNA]</scope>
    <source>
        <strain evidence="5">CBS 568.67</strain>
    </source>
</reference>
<dbReference type="OrthoDB" id="10304540at2759"/>
<feature type="chain" id="PRO_5036355583" evidence="3">
    <location>
        <begin position="27"/>
        <end position="540"/>
    </location>
</feature>
<evidence type="ECO:0000313" key="4">
    <source>
        <dbReference type="EMBL" id="KAF0689500.1"/>
    </source>
</evidence>
<evidence type="ECO:0000256" key="1">
    <source>
        <dbReference type="SAM" id="MobiDB-lite"/>
    </source>
</evidence>
<sequence>MPPPPLRRSTAALVWAAVAALHLTSAAVHVPVAASEAAPLQDALTTPEYSDGRHKVSPDPAAASIEGLDITNTLPLEAFDATETMKDTNPNPEFVPKWKREEPAVDATRHGLPRSIEAADEALDLTPPLSNGDVLLYELDEFEAWFSDVHAPTTGESKSATTEAAAPPLEETHETALVQENVASIDLPPRANEAKDTLDATNIEIIGDDVDRPVVELHVTEKEDTASRDFSDENGAQVQDQLPPSDDFQDNDGSVDQLLVDGRVMDVDGDTLDGEARDERAIDLVGDDSAIVVEVEVDDGGDVAVAHGNPYIEDVHETFVDDIVVAEDNVILDDTIVTVTTHDISHASSPSTSPSHLSPVSDLSWPDSLHLVWLDSADTLHDAADTMLLALSDAYDAFLAAAADVSSHAAAAATNTHQWWRDVAATNDDVQVLLRNVYGFVLLLLLGVVFGSLYVALSHAPGVAVDYFGSLDEMAKVQVKGAAAISAIASLVWLKAVWWYWFGLALLAGFYYWSGNATTTSSSPAARPTKAAIRRTQSMY</sequence>
<keyword evidence="2" id="KW-1133">Transmembrane helix</keyword>
<feature type="region of interest" description="Disordered" evidence="1">
    <location>
        <begin position="222"/>
        <end position="254"/>
    </location>
</feature>
<keyword evidence="2" id="KW-0812">Transmembrane</keyword>
<gene>
    <name evidence="5" type="primary">Aste57867_19057</name>
    <name evidence="4" type="ORF">As57867_018993</name>
    <name evidence="5" type="ORF">ASTE57867_19057</name>
</gene>
<evidence type="ECO:0000313" key="6">
    <source>
        <dbReference type="Proteomes" id="UP000332933"/>
    </source>
</evidence>
<proteinExistence type="predicted"/>
<dbReference type="EMBL" id="VJMH01006440">
    <property type="protein sequence ID" value="KAF0689500.1"/>
    <property type="molecule type" value="Genomic_DNA"/>
</dbReference>
<evidence type="ECO:0000313" key="5">
    <source>
        <dbReference type="EMBL" id="VFT95782.1"/>
    </source>
</evidence>
<feature type="transmembrane region" description="Helical" evidence="2">
    <location>
        <begin position="437"/>
        <end position="457"/>
    </location>
</feature>
<evidence type="ECO:0000256" key="3">
    <source>
        <dbReference type="SAM" id="SignalP"/>
    </source>
</evidence>
<reference evidence="4" key="2">
    <citation type="submission" date="2019-06" db="EMBL/GenBank/DDBJ databases">
        <title>Genomics analysis of Aphanomyces spp. identifies a new class of oomycete effector associated with host adaptation.</title>
        <authorList>
            <person name="Gaulin E."/>
        </authorList>
    </citation>
    <scope>NUCLEOTIDE SEQUENCE</scope>
    <source>
        <strain evidence="4">CBS 578.67</strain>
    </source>
</reference>
<keyword evidence="2" id="KW-0472">Membrane</keyword>
<dbReference type="Proteomes" id="UP000332933">
    <property type="component" value="Unassembled WGS sequence"/>
</dbReference>
<name>A0A485LCA2_9STRA</name>
<feature type="compositionally biased region" description="Basic and acidic residues" evidence="1">
    <location>
        <begin position="222"/>
        <end position="231"/>
    </location>
</feature>
<feature type="signal peptide" evidence="3">
    <location>
        <begin position="1"/>
        <end position="26"/>
    </location>
</feature>
<evidence type="ECO:0000256" key="2">
    <source>
        <dbReference type="SAM" id="Phobius"/>
    </source>
</evidence>
<organism evidence="5 6">
    <name type="scientific">Aphanomyces stellatus</name>
    <dbReference type="NCBI Taxonomy" id="120398"/>
    <lineage>
        <taxon>Eukaryota</taxon>
        <taxon>Sar</taxon>
        <taxon>Stramenopiles</taxon>
        <taxon>Oomycota</taxon>
        <taxon>Saprolegniomycetes</taxon>
        <taxon>Saprolegniales</taxon>
        <taxon>Verrucalvaceae</taxon>
        <taxon>Aphanomyces</taxon>
    </lineage>
</organism>
<dbReference type="EMBL" id="CAADRA010006461">
    <property type="protein sequence ID" value="VFT95782.1"/>
    <property type="molecule type" value="Genomic_DNA"/>
</dbReference>
<accession>A0A485LCA2</accession>
<keyword evidence="3" id="KW-0732">Signal</keyword>
<keyword evidence="6" id="KW-1185">Reference proteome</keyword>
<dbReference type="AlphaFoldDB" id="A0A485LCA2"/>